<comment type="caution">
    <text evidence="1">The sequence shown here is derived from an EMBL/GenBank/DDBJ whole genome shotgun (WGS) entry which is preliminary data.</text>
</comment>
<proteinExistence type="predicted"/>
<dbReference type="GO" id="GO:0016787">
    <property type="term" value="F:hydrolase activity"/>
    <property type="evidence" value="ECO:0007669"/>
    <property type="project" value="UniProtKB-KW"/>
</dbReference>
<reference evidence="1 2" key="1">
    <citation type="journal article" date="2017" name="Eur. J. Clin. Microbiol. Infect. Dis.">
        <title>Uncommonly isolated clinical Pseudomonas: identification and phylogenetic assignation.</title>
        <authorList>
            <person name="Mulet M."/>
            <person name="Gomila M."/>
            <person name="Ramirez A."/>
            <person name="Cardew S."/>
            <person name="Moore E.R."/>
            <person name="Lalucat J."/>
            <person name="Garcia-Valdes E."/>
        </authorList>
    </citation>
    <scope>NUCLEOTIDE SEQUENCE [LARGE SCALE GENOMIC DNA]</scope>
    <source>
        <strain evidence="1 2">SD129</strain>
    </source>
</reference>
<gene>
    <name evidence="1" type="ORF">DN820_02740</name>
</gene>
<dbReference type="EMBL" id="QLAG01000002">
    <property type="protein sequence ID" value="TLX65244.1"/>
    <property type="molecule type" value="Genomic_DNA"/>
</dbReference>
<dbReference type="Proteomes" id="UP000306753">
    <property type="component" value="Unassembled WGS sequence"/>
</dbReference>
<accession>A0A5R9QIV6</accession>
<protein>
    <submittedName>
        <fullName evidence="1">Carbon-nitrogen hydrolase</fullName>
    </submittedName>
</protein>
<dbReference type="AlphaFoldDB" id="A0A5R9QIV6"/>
<name>A0A5R9QIV6_9GAMM</name>
<keyword evidence="2" id="KW-1185">Reference proteome</keyword>
<evidence type="ECO:0000313" key="1">
    <source>
        <dbReference type="EMBL" id="TLX65244.1"/>
    </source>
</evidence>
<dbReference type="InterPro" id="IPR036526">
    <property type="entry name" value="C-N_Hydrolase_sf"/>
</dbReference>
<sequence length="334" mass="36582">MRRLLRLVLVVLLSLAALLLYLQWTRDRASGPLLSDLRLLPITSEGKPGAGPNLLGVETRLMPADYQSHERLHLKFATYLEQARQAGMLGPQTIVVLPEHVGTGLFALGEKAEVQQARTLRDAMQLMAMSNPFRYLGALLANEGDDRRTDAVLRMKASQMAEAYQEIFGQLAAEFGVTLVAGSVVLPEPRLEDRTLKVGDGPLRQVSLVFDASGQPLDGLWQKHSVSRYERRYSDASEQARPAPVETPAGRLQVALGCDAYAGVDERTDILAIPGAVTIETCGPDAAPLPQELPQIAVTTLGLPWNLLGSPRRAQAPNHQMPVRLVNHWLSERP</sequence>
<evidence type="ECO:0000313" key="2">
    <source>
        <dbReference type="Proteomes" id="UP000306753"/>
    </source>
</evidence>
<organism evidence="1 2">
    <name type="scientific">Stutzerimonas nosocomialis</name>
    <dbReference type="NCBI Taxonomy" id="1056496"/>
    <lineage>
        <taxon>Bacteria</taxon>
        <taxon>Pseudomonadati</taxon>
        <taxon>Pseudomonadota</taxon>
        <taxon>Gammaproteobacteria</taxon>
        <taxon>Pseudomonadales</taxon>
        <taxon>Pseudomonadaceae</taxon>
        <taxon>Stutzerimonas</taxon>
    </lineage>
</organism>
<dbReference type="SUPFAM" id="SSF56317">
    <property type="entry name" value="Carbon-nitrogen hydrolase"/>
    <property type="match status" value="1"/>
</dbReference>
<dbReference type="RefSeq" id="WP_138410842.1">
    <property type="nucleotide sequence ID" value="NZ_QLAG01000002.1"/>
</dbReference>
<dbReference type="Gene3D" id="3.60.110.10">
    <property type="entry name" value="Carbon-nitrogen hydrolase"/>
    <property type="match status" value="1"/>
</dbReference>
<keyword evidence="1" id="KW-0378">Hydrolase</keyword>